<keyword evidence="5" id="KW-1185">Reference proteome</keyword>
<evidence type="ECO:0000256" key="1">
    <source>
        <dbReference type="ARBA" id="ARBA00010363"/>
    </source>
</evidence>
<dbReference type="AlphaFoldDB" id="A0A7L2GEN7"/>
<dbReference type="InterPro" id="IPR037523">
    <property type="entry name" value="VOC_core"/>
</dbReference>
<protein>
    <recommendedName>
        <fullName evidence="2">Glyoxalase domain-containing protein 5</fullName>
    </recommendedName>
</protein>
<dbReference type="Pfam" id="PF00903">
    <property type="entry name" value="Glyoxalase"/>
    <property type="match status" value="1"/>
</dbReference>
<dbReference type="PANTHER" id="PTHR21366">
    <property type="entry name" value="GLYOXALASE FAMILY PROTEIN"/>
    <property type="match status" value="1"/>
</dbReference>
<feature type="non-terminal residue" evidence="4">
    <location>
        <position position="1"/>
    </location>
</feature>
<evidence type="ECO:0000259" key="3">
    <source>
        <dbReference type="PROSITE" id="PS51819"/>
    </source>
</evidence>
<reference evidence="4 5" key="1">
    <citation type="submission" date="2019-09" db="EMBL/GenBank/DDBJ databases">
        <title>Bird 10,000 Genomes (B10K) Project - Family phase.</title>
        <authorList>
            <person name="Zhang G."/>
        </authorList>
    </citation>
    <scope>NUCLEOTIDE SEQUENCE [LARGE SCALE GENOMIC DNA]</scope>
    <source>
        <strain evidence="4">B10K-DU-001-56</strain>
        <tissue evidence="4">Muscle</tissue>
    </source>
</reference>
<dbReference type="InterPro" id="IPR029068">
    <property type="entry name" value="Glyas_Bleomycin-R_OHBP_Dase"/>
</dbReference>
<evidence type="ECO:0000256" key="2">
    <source>
        <dbReference type="ARBA" id="ARBA00040140"/>
    </source>
</evidence>
<feature type="non-terminal residue" evidence="4">
    <location>
        <position position="140"/>
    </location>
</feature>
<dbReference type="CDD" id="cd07253">
    <property type="entry name" value="GLOD5"/>
    <property type="match status" value="1"/>
</dbReference>
<dbReference type="Gene3D" id="3.10.180.10">
    <property type="entry name" value="2,3-Dihydroxybiphenyl 1,2-Dioxygenase, domain 1"/>
    <property type="match status" value="1"/>
</dbReference>
<dbReference type="PROSITE" id="PS51819">
    <property type="entry name" value="VOC"/>
    <property type="match status" value="1"/>
</dbReference>
<feature type="domain" description="VOC" evidence="3">
    <location>
        <begin position="17"/>
        <end position="137"/>
    </location>
</feature>
<proteinExistence type="inferred from homology"/>
<sequence>MSWKEECMNPPPCFIQRLDHLVLTVKSIEDTVAFYSKVLGMEVVTFKGNRKALRFGNQKFNLHEAGKEFEPKARCLVPGSADICLITQVPLDQLLDHLKACGVTVEEGPMARTGAVGPITSIYFRDPDENLIEVSRYSTD</sequence>
<dbReference type="InterPro" id="IPR050383">
    <property type="entry name" value="GlyoxalaseI/FosfomycinResist"/>
</dbReference>
<dbReference type="SUPFAM" id="SSF54593">
    <property type="entry name" value="Glyoxalase/Bleomycin resistance protein/Dihydroxybiphenyl dioxygenase"/>
    <property type="match status" value="1"/>
</dbReference>
<organism evidence="4 5">
    <name type="scientific">Nyctibius grandis</name>
    <name type="common">Great potoo</name>
    <dbReference type="NCBI Taxonomy" id="48427"/>
    <lineage>
        <taxon>Eukaryota</taxon>
        <taxon>Metazoa</taxon>
        <taxon>Chordata</taxon>
        <taxon>Craniata</taxon>
        <taxon>Vertebrata</taxon>
        <taxon>Euteleostomi</taxon>
        <taxon>Archelosauria</taxon>
        <taxon>Archosauria</taxon>
        <taxon>Dinosauria</taxon>
        <taxon>Saurischia</taxon>
        <taxon>Theropoda</taxon>
        <taxon>Coelurosauria</taxon>
        <taxon>Aves</taxon>
        <taxon>Neognathae</taxon>
        <taxon>Neoaves</taxon>
        <taxon>Strisores</taxon>
        <taxon>Caprimulgiformes</taxon>
        <taxon>Nyctibiidae</taxon>
        <taxon>Nyctibius</taxon>
    </lineage>
</organism>
<gene>
    <name evidence="4" type="primary">Glod5</name>
    <name evidence="4" type="ORF">NYCGRA_R08924</name>
</gene>
<comment type="similarity">
    <text evidence="1">Belongs to the glyoxalase I family.</text>
</comment>
<dbReference type="InterPro" id="IPR004360">
    <property type="entry name" value="Glyas_Fos-R_dOase_dom"/>
</dbReference>
<dbReference type="Proteomes" id="UP000567826">
    <property type="component" value="Unassembled WGS sequence"/>
</dbReference>
<dbReference type="EMBL" id="VWYG01010270">
    <property type="protein sequence ID" value="NXQ84300.1"/>
    <property type="molecule type" value="Genomic_DNA"/>
</dbReference>
<comment type="caution">
    <text evidence="4">The sequence shown here is derived from an EMBL/GenBank/DDBJ whole genome shotgun (WGS) entry which is preliminary data.</text>
</comment>
<evidence type="ECO:0000313" key="5">
    <source>
        <dbReference type="Proteomes" id="UP000567826"/>
    </source>
</evidence>
<accession>A0A7L2GEN7</accession>
<name>A0A7L2GEN7_NYCGR</name>
<dbReference type="PANTHER" id="PTHR21366:SF14">
    <property type="entry name" value="GLYOXALASE DOMAIN-CONTAINING PROTEIN 5"/>
    <property type="match status" value="1"/>
</dbReference>
<evidence type="ECO:0000313" key="4">
    <source>
        <dbReference type="EMBL" id="NXQ84300.1"/>
    </source>
</evidence>
<dbReference type="OrthoDB" id="5371818at2759"/>